<sequence>MTYTNLGEEDPKIYEETIKSLDSIDEKEEFNSELDYIISNYTWELVNLPKGSQTIGTLAAIRNLIIQKMDVKIAFINGDLKEKSLNKEIRSSKFEMKDLGEPNSDIEGDILHFFDDDVEFEIIENIECGVSFNTSFRCNDCIKDQLEKNKDETTKSQEFIVDGRNSSTIVNLVFKDAKQSKEVF</sequence>
<dbReference type="OrthoDB" id="411615at2759"/>
<accession>A0A371GLZ5</accession>
<evidence type="ECO:0000313" key="2">
    <source>
        <dbReference type="Proteomes" id="UP000257109"/>
    </source>
</evidence>
<reference evidence="1" key="1">
    <citation type="submission" date="2018-05" db="EMBL/GenBank/DDBJ databases">
        <title>Draft genome of Mucuna pruriens seed.</title>
        <authorList>
            <person name="Nnadi N.E."/>
            <person name="Vos R."/>
            <person name="Hasami M.H."/>
            <person name="Devisetty U.K."/>
            <person name="Aguiy J.C."/>
        </authorList>
    </citation>
    <scope>NUCLEOTIDE SEQUENCE [LARGE SCALE GENOMIC DNA]</scope>
    <source>
        <strain evidence="1">JCA_2017</strain>
    </source>
</reference>
<keyword evidence="2" id="KW-1185">Reference proteome</keyword>
<feature type="non-terminal residue" evidence="1">
    <location>
        <position position="1"/>
    </location>
</feature>
<dbReference type="EMBL" id="QJKJ01005084">
    <property type="protein sequence ID" value="RDX91564.1"/>
    <property type="molecule type" value="Genomic_DNA"/>
</dbReference>
<evidence type="ECO:0008006" key="3">
    <source>
        <dbReference type="Google" id="ProtNLM"/>
    </source>
</evidence>
<gene>
    <name evidence="1" type="ORF">CR513_26434</name>
</gene>
<protein>
    <recommendedName>
        <fullName evidence="3">Reverse transcriptase Ty1/copia-type domain-containing protein</fullName>
    </recommendedName>
</protein>
<comment type="caution">
    <text evidence="1">The sequence shown here is derived from an EMBL/GenBank/DDBJ whole genome shotgun (WGS) entry which is preliminary data.</text>
</comment>
<name>A0A371GLZ5_MUCPR</name>
<dbReference type="AlphaFoldDB" id="A0A371GLZ5"/>
<dbReference type="Proteomes" id="UP000257109">
    <property type="component" value="Unassembled WGS sequence"/>
</dbReference>
<evidence type="ECO:0000313" key="1">
    <source>
        <dbReference type="EMBL" id="RDX91564.1"/>
    </source>
</evidence>
<organism evidence="1 2">
    <name type="scientific">Mucuna pruriens</name>
    <name type="common">Velvet bean</name>
    <name type="synonym">Dolichos pruriens</name>
    <dbReference type="NCBI Taxonomy" id="157652"/>
    <lineage>
        <taxon>Eukaryota</taxon>
        <taxon>Viridiplantae</taxon>
        <taxon>Streptophyta</taxon>
        <taxon>Embryophyta</taxon>
        <taxon>Tracheophyta</taxon>
        <taxon>Spermatophyta</taxon>
        <taxon>Magnoliopsida</taxon>
        <taxon>eudicotyledons</taxon>
        <taxon>Gunneridae</taxon>
        <taxon>Pentapetalae</taxon>
        <taxon>rosids</taxon>
        <taxon>fabids</taxon>
        <taxon>Fabales</taxon>
        <taxon>Fabaceae</taxon>
        <taxon>Papilionoideae</taxon>
        <taxon>50 kb inversion clade</taxon>
        <taxon>NPAAA clade</taxon>
        <taxon>indigoferoid/millettioid clade</taxon>
        <taxon>Phaseoleae</taxon>
        <taxon>Mucuna</taxon>
    </lineage>
</organism>
<proteinExistence type="predicted"/>